<keyword evidence="2" id="KW-1185">Reference proteome</keyword>
<name>A0A812KDJ4_9DINO</name>
<comment type="caution">
    <text evidence="1">The sequence shown here is derived from an EMBL/GenBank/DDBJ whole genome shotgun (WGS) entry which is preliminary data.</text>
</comment>
<proteinExistence type="predicted"/>
<dbReference type="Proteomes" id="UP000604046">
    <property type="component" value="Unassembled WGS sequence"/>
</dbReference>
<reference evidence="1" key="1">
    <citation type="submission" date="2021-02" db="EMBL/GenBank/DDBJ databases">
        <authorList>
            <person name="Dougan E. K."/>
            <person name="Rhodes N."/>
            <person name="Thang M."/>
            <person name="Chan C."/>
        </authorList>
    </citation>
    <scope>NUCLEOTIDE SEQUENCE</scope>
</reference>
<gene>
    <name evidence="1" type="ORF">SNAT2548_LOCUS8702</name>
</gene>
<evidence type="ECO:0000313" key="2">
    <source>
        <dbReference type="Proteomes" id="UP000604046"/>
    </source>
</evidence>
<dbReference type="AlphaFoldDB" id="A0A812KDJ4"/>
<evidence type="ECO:0000313" key="1">
    <source>
        <dbReference type="EMBL" id="CAE7225576.1"/>
    </source>
</evidence>
<dbReference type="EMBL" id="CAJNDS010000653">
    <property type="protein sequence ID" value="CAE7225576.1"/>
    <property type="molecule type" value="Genomic_DNA"/>
</dbReference>
<protein>
    <submittedName>
        <fullName evidence="1">Uncharacterized protein</fullName>
    </submittedName>
</protein>
<accession>A0A812KDJ4</accession>
<sequence length="117" mass="13014">MVAKLLLLKAVCGSEQRPCVEVSSLLFEQARTAAKVLLRKAVCGSEQQPECVCVSLDRRRACCLNRRGRRRRCCSVSLAVMLLVRTYEATSETFKDVRSFTACSPNAERVLEDSVSV</sequence>
<organism evidence="1 2">
    <name type="scientific">Symbiodinium natans</name>
    <dbReference type="NCBI Taxonomy" id="878477"/>
    <lineage>
        <taxon>Eukaryota</taxon>
        <taxon>Sar</taxon>
        <taxon>Alveolata</taxon>
        <taxon>Dinophyceae</taxon>
        <taxon>Suessiales</taxon>
        <taxon>Symbiodiniaceae</taxon>
        <taxon>Symbiodinium</taxon>
    </lineage>
</organism>